<dbReference type="Pfam" id="PF00849">
    <property type="entry name" value="PseudoU_synth_2"/>
    <property type="match status" value="1"/>
</dbReference>
<dbReference type="GO" id="GO:0000455">
    <property type="term" value="P:enzyme-directed rRNA pseudouridine synthesis"/>
    <property type="evidence" value="ECO:0007669"/>
    <property type="project" value="TreeGrafter"/>
</dbReference>
<comment type="caution">
    <text evidence="3">The sequence shown here is derived from an EMBL/GenBank/DDBJ whole genome shotgun (WGS) entry which is preliminary data.</text>
</comment>
<reference evidence="3 4" key="1">
    <citation type="submission" date="2020-02" db="EMBL/GenBank/DDBJ databases">
        <title>Comparative genomics of sulfur disproportionating microorganisms.</title>
        <authorList>
            <person name="Ward L.M."/>
            <person name="Bertran E."/>
            <person name="Johnston D.T."/>
        </authorList>
    </citation>
    <scope>NUCLEOTIDE SEQUENCE [LARGE SCALE GENOMIC DNA]</scope>
    <source>
        <strain evidence="3 4">DSM 3696</strain>
    </source>
</reference>
<name>A0A7K3NHJ7_9BACT</name>
<gene>
    <name evidence="3" type="ORF">G3N56_02805</name>
</gene>
<dbReference type="Gene3D" id="3.30.2350.10">
    <property type="entry name" value="Pseudouridine synthase"/>
    <property type="match status" value="1"/>
</dbReference>
<accession>A0A7K3NHJ7</accession>
<dbReference type="PANTHER" id="PTHR21600">
    <property type="entry name" value="MITOCHONDRIAL RNA PSEUDOURIDINE SYNTHASE"/>
    <property type="match status" value="1"/>
</dbReference>
<dbReference type="GO" id="GO:0003723">
    <property type="term" value="F:RNA binding"/>
    <property type="evidence" value="ECO:0007669"/>
    <property type="project" value="InterPro"/>
</dbReference>
<dbReference type="Proteomes" id="UP000469724">
    <property type="component" value="Unassembled WGS sequence"/>
</dbReference>
<proteinExistence type="inferred from homology"/>
<dbReference type="InterPro" id="IPR050188">
    <property type="entry name" value="RluA_PseudoU_synthase"/>
</dbReference>
<dbReference type="InterPro" id="IPR020103">
    <property type="entry name" value="PsdUridine_synth_cat_dom_sf"/>
</dbReference>
<evidence type="ECO:0000313" key="3">
    <source>
        <dbReference type="EMBL" id="NDY55671.1"/>
    </source>
</evidence>
<dbReference type="EMBL" id="JAAGRQ010000008">
    <property type="protein sequence ID" value="NDY55671.1"/>
    <property type="molecule type" value="Genomic_DNA"/>
</dbReference>
<dbReference type="CDD" id="cd02869">
    <property type="entry name" value="PseudoU_synth_RluA_like"/>
    <property type="match status" value="1"/>
</dbReference>
<dbReference type="GO" id="GO:0140098">
    <property type="term" value="F:catalytic activity, acting on RNA"/>
    <property type="evidence" value="ECO:0007669"/>
    <property type="project" value="UniProtKB-ARBA"/>
</dbReference>
<evidence type="ECO:0000256" key="1">
    <source>
        <dbReference type="ARBA" id="ARBA00010876"/>
    </source>
</evidence>
<evidence type="ECO:0000313" key="4">
    <source>
        <dbReference type="Proteomes" id="UP000469724"/>
    </source>
</evidence>
<dbReference type="AlphaFoldDB" id="A0A7K3NHJ7"/>
<feature type="domain" description="Pseudouridine synthase RsuA/RluA-like" evidence="2">
    <location>
        <begin position="50"/>
        <end position="196"/>
    </location>
</feature>
<protein>
    <submittedName>
        <fullName evidence="3">RNA pseudouridine synthase</fullName>
    </submittedName>
</protein>
<evidence type="ECO:0000259" key="2">
    <source>
        <dbReference type="Pfam" id="PF00849"/>
    </source>
</evidence>
<keyword evidence="4" id="KW-1185">Reference proteome</keyword>
<dbReference type="GO" id="GO:0009982">
    <property type="term" value="F:pseudouridine synthase activity"/>
    <property type="evidence" value="ECO:0007669"/>
    <property type="project" value="InterPro"/>
</dbReference>
<dbReference type="PANTHER" id="PTHR21600:SF87">
    <property type="entry name" value="RNA PSEUDOURIDYLATE SYNTHASE DOMAIN-CONTAINING PROTEIN 1"/>
    <property type="match status" value="1"/>
</dbReference>
<organism evidence="3 4">
    <name type="scientific">Desulfolutivibrio sulfodismutans</name>
    <dbReference type="NCBI Taxonomy" id="63561"/>
    <lineage>
        <taxon>Bacteria</taxon>
        <taxon>Pseudomonadati</taxon>
        <taxon>Thermodesulfobacteriota</taxon>
        <taxon>Desulfovibrionia</taxon>
        <taxon>Desulfovibrionales</taxon>
        <taxon>Desulfovibrionaceae</taxon>
        <taxon>Desulfolutivibrio</taxon>
    </lineage>
</organism>
<sequence length="269" mass="28500">MDGVARQAAFRVRAGATLRLALRAGVRQAGRALAVPPGLYVLAEGQDYGAVAKPGGLASAAIGLGGQESVEDHLPGLFPGREAVLLGRLDTPTSGILAVAFGQEAARRFREAEDRGEVRKTYLAVVRGLVDAPFTARQELLTAHRATTRVRARDSDDPLRRTAVTPLGYDPGTDLTLVRADIAKGARHQIRAHLAARGHPILGDARYGKEIEEGLGLRLYLHHARIIFPGFAAHLMPQWSGPEGGSVLVLGPGVEQALDDVVLANEVGS</sequence>
<comment type="similarity">
    <text evidence="1">Belongs to the pseudouridine synthase RluA family.</text>
</comment>
<dbReference type="InterPro" id="IPR006145">
    <property type="entry name" value="PsdUridine_synth_RsuA/RluA"/>
</dbReference>
<dbReference type="SUPFAM" id="SSF55120">
    <property type="entry name" value="Pseudouridine synthase"/>
    <property type="match status" value="1"/>
</dbReference>